<dbReference type="RefSeq" id="WP_083525285.1">
    <property type="nucleotide sequence ID" value="NZ_CP013729.1"/>
</dbReference>
<feature type="domain" description="Peptidase M24" evidence="8">
    <location>
        <begin position="200"/>
        <end position="457"/>
    </location>
</feature>
<dbReference type="Gene3D" id="3.40.350.10">
    <property type="entry name" value="Creatinase/prolidase N-terminal domain"/>
    <property type="match status" value="1"/>
</dbReference>
<dbReference type="InterPro" id="IPR052433">
    <property type="entry name" value="X-Pro_dipept-like"/>
</dbReference>
<gene>
    <name evidence="10" type="ORF">RD2015_652</name>
</gene>
<dbReference type="Pfam" id="PF21216">
    <property type="entry name" value="PepQ_N"/>
    <property type="match status" value="1"/>
</dbReference>
<dbReference type="SUPFAM" id="SSF55920">
    <property type="entry name" value="Creatinase/aminopeptidase"/>
    <property type="match status" value="1"/>
</dbReference>
<comment type="cofactor">
    <cofactor evidence="1">
        <name>Mn(2+)</name>
        <dbReference type="ChEBI" id="CHEBI:29035"/>
    </cofactor>
</comment>
<dbReference type="InterPro" id="IPR048819">
    <property type="entry name" value="PepQ_N"/>
</dbReference>
<sequence length="475" mass="51448">MTLATSHSLSGASAASAVPVAADASSVTAAAGSASRSASLSALYADHLAEQQRRSEHALQRGGFDALVIASGVEKFAFLDDRPYVFQPNPHFKLWVPLVQHPDSWLVIRPGHKPRLVYCQPEDYWHVPPAAPSGFWVEHFELIIVRRAEDALPHLQVPGRLAVIGEADAALGELVPNNPPAVLNALHYARAVKTPYELLRMREASVLGAKGHLATQRAFREGASEAEVHRAYLTAVGMAERDLPYGNIVALNEHCAVLHYQYQDVVAPAQSLSLLVDAGAHSCGYASDITRTTGNGDATFQALLDAMEASQLRLVDRVRAGTDYRDIHLAAHAECAHVLREVGIVKMDEEAMLAQRVTSTFLPHGIGHLLGLQVHDIGGFMKDEEGGTLPKPEGHPYLRLTRVLQSGMVVTIEPGLYFIPMLLEKLRATPAAAQVDWALVKHLSAFGGVRIEDDVACRAEGGPENLTRDAFEQVS</sequence>
<dbReference type="InterPro" id="IPR029149">
    <property type="entry name" value="Creatin/AminoP/Spt16_N"/>
</dbReference>
<keyword evidence="2" id="KW-0645">Protease</keyword>
<evidence type="ECO:0000256" key="7">
    <source>
        <dbReference type="ARBA" id="ARBA00023211"/>
    </source>
</evidence>
<dbReference type="PANTHER" id="PTHR43226">
    <property type="entry name" value="XAA-PRO AMINOPEPTIDASE 3"/>
    <property type="match status" value="1"/>
</dbReference>
<keyword evidence="5" id="KW-0224">Dipeptidase</keyword>
<keyword evidence="7" id="KW-0464">Manganese</keyword>
<dbReference type="NCBIfam" id="NF010133">
    <property type="entry name" value="PRK13607.1"/>
    <property type="match status" value="1"/>
</dbReference>
<evidence type="ECO:0000256" key="3">
    <source>
        <dbReference type="ARBA" id="ARBA00022723"/>
    </source>
</evidence>
<dbReference type="HAMAP" id="MF_01279">
    <property type="entry name" value="X_Pro_dipeptid"/>
    <property type="match status" value="1"/>
</dbReference>
<dbReference type="InterPro" id="IPR001131">
    <property type="entry name" value="Peptidase_M24B_aminopep-P_CS"/>
</dbReference>
<dbReference type="Proteomes" id="UP000060699">
    <property type="component" value="Chromosome"/>
</dbReference>
<proteinExistence type="inferred from homology"/>
<evidence type="ECO:0000259" key="8">
    <source>
        <dbReference type="Pfam" id="PF00557"/>
    </source>
</evidence>
<dbReference type="InterPro" id="IPR000994">
    <property type="entry name" value="Pept_M24"/>
</dbReference>
<dbReference type="GO" id="GO:0004177">
    <property type="term" value="F:aminopeptidase activity"/>
    <property type="evidence" value="ECO:0007669"/>
    <property type="project" value="TreeGrafter"/>
</dbReference>
<dbReference type="GO" id="GO:0005829">
    <property type="term" value="C:cytosol"/>
    <property type="evidence" value="ECO:0007669"/>
    <property type="project" value="TreeGrafter"/>
</dbReference>
<keyword evidence="3" id="KW-0479">Metal-binding</keyword>
<keyword evidence="11" id="KW-1185">Reference proteome</keyword>
<evidence type="ECO:0000256" key="1">
    <source>
        <dbReference type="ARBA" id="ARBA00001936"/>
    </source>
</evidence>
<dbReference type="Pfam" id="PF00557">
    <property type="entry name" value="Peptidase_M24"/>
    <property type="match status" value="1"/>
</dbReference>
<dbReference type="GO" id="GO:0008237">
    <property type="term" value="F:metallopeptidase activity"/>
    <property type="evidence" value="ECO:0007669"/>
    <property type="project" value="UniProtKB-KW"/>
</dbReference>
<dbReference type="Gene3D" id="3.90.230.10">
    <property type="entry name" value="Creatinase/methionine aminopeptidase superfamily"/>
    <property type="match status" value="1"/>
</dbReference>
<dbReference type="InterPro" id="IPR022846">
    <property type="entry name" value="X_Pro_dipept"/>
</dbReference>
<evidence type="ECO:0000313" key="11">
    <source>
        <dbReference type="Proteomes" id="UP000060699"/>
    </source>
</evidence>
<dbReference type="GO" id="GO:0006508">
    <property type="term" value="P:proteolysis"/>
    <property type="evidence" value="ECO:0007669"/>
    <property type="project" value="UniProtKB-KW"/>
</dbReference>
<dbReference type="AlphaFoldDB" id="A0A0U3MCK6"/>
<evidence type="ECO:0000259" key="9">
    <source>
        <dbReference type="Pfam" id="PF21216"/>
    </source>
</evidence>
<feature type="domain" description="Xaa-Pro dipeptidase N-terminal" evidence="9">
    <location>
        <begin position="43"/>
        <end position="188"/>
    </location>
</feature>
<dbReference type="EMBL" id="CP013729">
    <property type="protein sequence ID" value="ALV05148.1"/>
    <property type="molecule type" value="Genomic_DNA"/>
</dbReference>
<accession>A0A0U3MCK6</accession>
<dbReference type="STRING" id="76731.RD2015_652"/>
<evidence type="ECO:0000256" key="4">
    <source>
        <dbReference type="ARBA" id="ARBA00022801"/>
    </source>
</evidence>
<organism evidence="10 11">
    <name type="scientific">Roseateles depolymerans</name>
    <dbReference type="NCBI Taxonomy" id="76731"/>
    <lineage>
        <taxon>Bacteria</taxon>
        <taxon>Pseudomonadati</taxon>
        <taxon>Pseudomonadota</taxon>
        <taxon>Betaproteobacteria</taxon>
        <taxon>Burkholderiales</taxon>
        <taxon>Sphaerotilaceae</taxon>
        <taxon>Roseateles</taxon>
    </lineage>
</organism>
<dbReference type="GO" id="GO:0016795">
    <property type="term" value="F:phosphoric triester hydrolase activity"/>
    <property type="evidence" value="ECO:0007669"/>
    <property type="project" value="InterPro"/>
</dbReference>
<dbReference type="PATRIC" id="fig|76731.3.peg.662"/>
<dbReference type="InterPro" id="IPR036005">
    <property type="entry name" value="Creatinase/aminopeptidase-like"/>
</dbReference>
<dbReference type="GO" id="GO:0016805">
    <property type="term" value="F:dipeptidase activity"/>
    <property type="evidence" value="ECO:0007669"/>
    <property type="project" value="UniProtKB-KW"/>
</dbReference>
<evidence type="ECO:0000256" key="6">
    <source>
        <dbReference type="ARBA" id="ARBA00023049"/>
    </source>
</evidence>
<name>A0A0U3MCK6_9BURK</name>
<dbReference type="KEGG" id="rdp:RD2015_652"/>
<evidence type="ECO:0000256" key="2">
    <source>
        <dbReference type="ARBA" id="ARBA00022670"/>
    </source>
</evidence>
<dbReference type="PANTHER" id="PTHR43226:SF8">
    <property type="entry name" value="XAA-PRO DIPEPTIDASE"/>
    <property type="match status" value="1"/>
</dbReference>
<protein>
    <submittedName>
        <fullName evidence="10">Proline dipeptidase</fullName>
    </submittedName>
</protein>
<dbReference type="PROSITE" id="PS00491">
    <property type="entry name" value="PROLINE_PEPTIDASE"/>
    <property type="match status" value="1"/>
</dbReference>
<evidence type="ECO:0000256" key="5">
    <source>
        <dbReference type="ARBA" id="ARBA00022997"/>
    </source>
</evidence>
<dbReference type="GO" id="GO:0046872">
    <property type="term" value="F:metal ion binding"/>
    <property type="evidence" value="ECO:0007669"/>
    <property type="project" value="UniProtKB-KW"/>
</dbReference>
<reference evidence="10 11" key="1">
    <citation type="submission" date="2015-12" db="EMBL/GenBank/DDBJ databases">
        <title>Complete genome of Roseateles depolymerans KCTC 42856.</title>
        <authorList>
            <person name="Kim K.M."/>
        </authorList>
    </citation>
    <scope>NUCLEOTIDE SEQUENCE [LARGE SCALE GENOMIC DNA]</scope>
    <source>
        <strain evidence="10 11">KCTC 42856</strain>
    </source>
</reference>
<dbReference type="OrthoDB" id="9806388at2"/>
<keyword evidence="6" id="KW-0482">Metalloprotease</keyword>
<keyword evidence="4" id="KW-0378">Hydrolase</keyword>
<evidence type="ECO:0000313" key="10">
    <source>
        <dbReference type="EMBL" id="ALV05148.1"/>
    </source>
</evidence>